<name>A0A1D9PAB8_9FLAO</name>
<evidence type="ECO:0008006" key="3">
    <source>
        <dbReference type="Google" id="ProtNLM"/>
    </source>
</evidence>
<dbReference type="Proteomes" id="UP000178198">
    <property type="component" value="Chromosome"/>
</dbReference>
<reference evidence="1 2" key="1">
    <citation type="submission" date="2016-10" db="EMBL/GenBank/DDBJ databases">
        <title>Complete Genome Sequence of Flavobacterium sp. PK15.</title>
        <authorList>
            <person name="Ekwe A."/>
            <person name="Kim S.B."/>
        </authorList>
    </citation>
    <scope>NUCLEOTIDE SEQUENCE [LARGE SCALE GENOMIC DNA]</scope>
    <source>
        <strain evidence="1 2">PK15</strain>
    </source>
</reference>
<sequence>MFPEYTYSHDLEPIYRNYSNENSTVIIGGSGLETIGNEFYAYCPIFLPNQEIIKVYKKHITNDERILSQGQIIAFPNEVPREIRLIVGENEILFSVYVCYDFIIEAKNDRADIVFVPQYESSPQQFINEGDKVSKGMKNFVIGANNSNNNQRSLGFAILNSTMINGLSMQSYRNQNYENAGQKLDQHHTTIYDVLGERIMVFRLNIGRPYSLPFTFSLDDSEPVLIPIKNITI</sequence>
<gene>
    <name evidence="1" type="ORF">BIW12_08725</name>
</gene>
<evidence type="ECO:0000313" key="1">
    <source>
        <dbReference type="EMBL" id="AOZ99519.1"/>
    </source>
</evidence>
<dbReference type="KEGG" id="fcm:BIW12_08725"/>
<accession>A0A1D9PAB8</accession>
<protein>
    <recommendedName>
        <fullName evidence="3">CN hydrolase domain-containing protein</fullName>
    </recommendedName>
</protein>
<dbReference type="EMBL" id="CP017774">
    <property type="protein sequence ID" value="AOZ99519.1"/>
    <property type="molecule type" value="Genomic_DNA"/>
</dbReference>
<evidence type="ECO:0000313" key="2">
    <source>
        <dbReference type="Proteomes" id="UP000178198"/>
    </source>
</evidence>
<dbReference type="InterPro" id="IPR036526">
    <property type="entry name" value="C-N_Hydrolase_sf"/>
</dbReference>
<dbReference type="AlphaFoldDB" id="A0A1D9PAB8"/>
<dbReference type="RefSeq" id="WP_071184768.1">
    <property type="nucleotide sequence ID" value="NZ_CP017774.1"/>
</dbReference>
<dbReference type="SUPFAM" id="SSF56317">
    <property type="entry name" value="Carbon-nitrogen hydrolase"/>
    <property type="match status" value="1"/>
</dbReference>
<organism evidence="1 2">
    <name type="scientific">Flavobacterium commune</name>
    <dbReference type="NCBI Taxonomy" id="1306519"/>
    <lineage>
        <taxon>Bacteria</taxon>
        <taxon>Pseudomonadati</taxon>
        <taxon>Bacteroidota</taxon>
        <taxon>Flavobacteriia</taxon>
        <taxon>Flavobacteriales</taxon>
        <taxon>Flavobacteriaceae</taxon>
        <taxon>Flavobacterium</taxon>
    </lineage>
</organism>
<proteinExistence type="predicted"/>
<keyword evidence="2" id="KW-1185">Reference proteome</keyword>